<dbReference type="Gene3D" id="2.170.120.20">
    <property type="entry name" value="Ribosomal protein L25, beta domain"/>
    <property type="match status" value="1"/>
</dbReference>
<evidence type="ECO:0000259" key="6">
    <source>
        <dbReference type="Pfam" id="PF01386"/>
    </source>
</evidence>
<dbReference type="GO" id="GO:0003735">
    <property type="term" value="F:structural constituent of ribosome"/>
    <property type="evidence" value="ECO:0007669"/>
    <property type="project" value="InterPro"/>
</dbReference>
<proteinExistence type="inferred from homology"/>
<name>A0A485M1P3_9ZZZZ</name>
<evidence type="ECO:0000259" key="7">
    <source>
        <dbReference type="Pfam" id="PF14693"/>
    </source>
</evidence>
<keyword evidence="3 8" id="KW-0689">Ribosomal protein</keyword>
<evidence type="ECO:0000256" key="1">
    <source>
        <dbReference type="ARBA" id="ARBA00022730"/>
    </source>
</evidence>
<dbReference type="InterPro" id="IPR020930">
    <property type="entry name" value="Ribosomal_uL5_bac-type"/>
</dbReference>
<dbReference type="InterPro" id="IPR011035">
    <property type="entry name" value="Ribosomal_bL25/Gln-tRNA_synth"/>
</dbReference>
<evidence type="ECO:0000313" key="8">
    <source>
        <dbReference type="EMBL" id="VFU12645.1"/>
    </source>
</evidence>
<keyword evidence="1" id="KW-0699">rRNA-binding</keyword>
<dbReference type="InterPro" id="IPR001021">
    <property type="entry name" value="Ribosomal_bL25_long"/>
</dbReference>
<organism evidence="8">
    <name type="scientific">anaerobic digester metagenome</name>
    <dbReference type="NCBI Taxonomy" id="1263854"/>
    <lineage>
        <taxon>unclassified sequences</taxon>
        <taxon>metagenomes</taxon>
        <taxon>ecological metagenomes</taxon>
    </lineage>
</organism>
<dbReference type="PANTHER" id="PTHR33284:SF1">
    <property type="entry name" value="RIBOSOMAL PROTEIN L25_GLN-TRNA SYNTHETASE, ANTI-CODON-BINDING DOMAIN-CONTAINING PROTEIN"/>
    <property type="match status" value="1"/>
</dbReference>
<evidence type="ECO:0000256" key="4">
    <source>
        <dbReference type="ARBA" id="ARBA00023274"/>
    </source>
</evidence>
<protein>
    <submittedName>
        <fullName evidence="8">50S ribosomal protein L25</fullName>
    </submittedName>
</protein>
<dbReference type="CDD" id="cd00495">
    <property type="entry name" value="Ribosomal_L25_TL5_CTC"/>
    <property type="match status" value="1"/>
</dbReference>
<dbReference type="InterPro" id="IPR029751">
    <property type="entry name" value="Ribosomal_L25_dom"/>
</dbReference>
<dbReference type="GO" id="GO:0006412">
    <property type="term" value="P:translation"/>
    <property type="evidence" value="ECO:0007669"/>
    <property type="project" value="InterPro"/>
</dbReference>
<dbReference type="InterPro" id="IPR037121">
    <property type="entry name" value="Ribosomal_bL25_C"/>
</dbReference>
<feature type="region of interest" description="Disordered" evidence="5">
    <location>
        <begin position="185"/>
        <end position="208"/>
    </location>
</feature>
<dbReference type="PANTHER" id="PTHR33284">
    <property type="entry name" value="RIBOSOMAL PROTEIN L25/GLN-TRNA SYNTHETASE, ANTI-CODON-BINDING DOMAIN-CONTAINING PROTEIN"/>
    <property type="match status" value="1"/>
</dbReference>
<reference evidence="8" key="1">
    <citation type="submission" date="2019-03" db="EMBL/GenBank/DDBJ databases">
        <authorList>
            <person name="Hao L."/>
        </authorList>
    </citation>
    <scope>NUCLEOTIDE SEQUENCE</scope>
</reference>
<feature type="domain" description="Large ribosomal subunit protein bL25 beta" evidence="7">
    <location>
        <begin position="104"/>
        <end position="185"/>
    </location>
</feature>
<sequence>MEHELIALARSEKTSSNKHHLRKSGMVPAVVYGKNVGNVAIAVDAVQIKKIINESGSNALISMKVKENGKTKKYKVLIKAIQRDPVRRDLIHIDFHQVSVKDRVHATVPVHLEGTPAGVLVGGTLAHLARRVEVECLADRIPDSLVVDISGLEIGDTLTMADLKLPEGVKILEEPAAPVVTVTAAERPEAEAEVPAPEEPGAEGSKEL</sequence>
<dbReference type="Gene3D" id="2.40.240.10">
    <property type="entry name" value="Ribosomal Protein L25, Chain P"/>
    <property type="match status" value="1"/>
</dbReference>
<dbReference type="Pfam" id="PF14693">
    <property type="entry name" value="Ribosomal_TL5_C"/>
    <property type="match status" value="1"/>
</dbReference>
<evidence type="ECO:0000256" key="3">
    <source>
        <dbReference type="ARBA" id="ARBA00022980"/>
    </source>
</evidence>
<dbReference type="InterPro" id="IPR020056">
    <property type="entry name" value="Rbsml_bL25/Gln-tRNA_synth_N"/>
</dbReference>
<dbReference type="EMBL" id="CAADRN010000092">
    <property type="protein sequence ID" value="VFU12645.1"/>
    <property type="molecule type" value="Genomic_DNA"/>
</dbReference>
<dbReference type="SUPFAM" id="SSF50715">
    <property type="entry name" value="Ribosomal protein L25-like"/>
    <property type="match status" value="1"/>
</dbReference>
<evidence type="ECO:0000256" key="5">
    <source>
        <dbReference type="SAM" id="MobiDB-lite"/>
    </source>
</evidence>
<evidence type="ECO:0000256" key="2">
    <source>
        <dbReference type="ARBA" id="ARBA00022884"/>
    </source>
</evidence>
<dbReference type="AlphaFoldDB" id="A0A485M1P3"/>
<dbReference type="HAMAP" id="MF_01334">
    <property type="entry name" value="Ribosomal_bL25_CTC"/>
    <property type="match status" value="1"/>
</dbReference>
<keyword evidence="2" id="KW-0694">RNA-binding</keyword>
<dbReference type="InterPro" id="IPR020057">
    <property type="entry name" value="Ribosomal_bL25_b-dom"/>
</dbReference>
<gene>
    <name evidence="8" type="primary">rplY</name>
    <name evidence="8" type="ORF">SCFA_1810005</name>
</gene>
<feature type="domain" description="Large ribosomal subunit protein bL25 L25" evidence="6">
    <location>
        <begin position="9"/>
        <end position="95"/>
    </location>
</feature>
<dbReference type="Pfam" id="PF01386">
    <property type="entry name" value="Ribosomal_L25p"/>
    <property type="match status" value="1"/>
</dbReference>
<dbReference type="GO" id="GO:0008097">
    <property type="term" value="F:5S rRNA binding"/>
    <property type="evidence" value="ECO:0007669"/>
    <property type="project" value="InterPro"/>
</dbReference>
<dbReference type="NCBIfam" id="TIGR00731">
    <property type="entry name" value="bL25_bact_ctc"/>
    <property type="match status" value="1"/>
</dbReference>
<accession>A0A485M1P3</accession>
<dbReference type="GO" id="GO:0022625">
    <property type="term" value="C:cytosolic large ribosomal subunit"/>
    <property type="evidence" value="ECO:0007669"/>
    <property type="project" value="TreeGrafter"/>
</dbReference>
<keyword evidence="4" id="KW-0687">Ribonucleoprotein</keyword>